<sequence length="208" mass="22284">MRFTALLGALCAATLTMASQRTAHIYIQPVQGGGKPTPLAEVAYDVATPSMAEVLTYEAPDLPDDTATVRVGVYDVRSKAWSSGTTVASVDNFSKGFSPNFLVSVNAEGDVVSTTLKGVQIDAGHTRDFGPKIVLLPETPGTQPALNKPVVLNPEGKREEVQEKTLLQKYGICNFNTTKTVVLTFACRYWWVGAIVLFMVVSGGGDQK</sequence>
<evidence type="ECO:0000313" key="1">
    <source>
        <dbReference type="EMBL" id="KAJ3483175.1"/>
    </source>
</evidence>
<dbReference type="Proteomes" id="UP001148737">
    <property type="component" value="Unassembled WGS sequence"/>
</dbReference>
<comment type="caution">
    <text evidence="1">The sequence shown here is derived from an EMBL/GenBank/DDBJ whole genome shotgun (WGS) entry which is preliminary data.</text>
</comment>
<gene>
    <name evidence="1" type="ORF">NLG97_g7367</name>
</gene>
<accession>A0ACC1QN62</accession>
<protein>
    <submittedName>
        <fullName evidence="1">Uncharacterized protein</fullName>
    </submittedName>
</protein>
<evidence type="ECO:0000313" key="2">
    <source>
        <dbReference type="Proteomes" id="UP001148737"/>
    </source>
</evidence>
<dbReference type="EMBL" id="JANAKD010001117">
    <property type="protein sequence ID" value="KAJ3483175.1"/>
    <property type="molecule type" value="Genomic_DNA"/>
</dbReference>
<proteinExistence type="predicted"/>
<name>A0ACC1QN62_9HYPO</name>
<organism evidence="1 2">
    <name type="scientific">Lecanicillium saksenae</name>
    <dbReference type="NCBI Taxonomy" id="468837"/>
    <lineage>
        <taxon>Eukaryota</taxon>
        <taxon>Fungi</taxon>
        <taxon>Dikarya</taxon>
        <taxon>Ascomycota</taxon>
        <taxon>Pezizomycotina</taxon>
        <taxon>Sordariomycetes</taxon>
        <taxon>Hypocreomycetidae</taxon>
        <taxon>Hypocreales</taxon>
        <taxon>Cordycipitaceae</taxon>
        <taxon>Lecanicillium</taxon>
    </lineage>
</organism>
<reference evidence="1" key="1">
    <citation type="submission" date="2022-07" db="EMBL/GenBank/DDBJ databases">
        <title>Genome Sequence of Lecanicillium saksenae.</title>
        <authorList>
            <person name="Buettner E."/>
        </authorList>
    </citation>
    <scope>NUCLEOTIDE SEQUENCE</scope>
    <source>
        <strain evidence="1">VT-O1</strain>
    </source>
</reference>
<keyword evidence="2" id="KW-1185">Reference proteome</keyword>